<evidence type="ECO:0000259" key="1">
    <source>
        <dbReference type="Pfam" id="PF10908"/>
    </source>
</evidence>
<accession>A0A0P9MPT1</accession>
<organism evidence="2 3">
    <name type="scientific">Pseudomonas congelans</name>
    <dbReference type="NCBI Taxonomy" id="200452"/>
    <lineage>
        <taxon>Bacteria</taxon>
        <taxon>Pseudomonadati</taxon>
        <taxon>Pseudomonadota</taxon>
        <taxon>Gammaproteobacteria</taxon>
        <taxon>Pseudomonadales</taxon>
        <taxon>Pseudomonadaceae</taxon>
        <taxon>Pseudomonas</taxon>
    </lineage>
</organism>
<gene>
    <name evidence="2" type="ORF">ALO92_100846</name>
</gene>
<protein>
    <recommendedName>
        <fullName evidence="1">Tlde1 domain-containing protein</fullName>
    </recommendedName>
</protein>
<dbReference type="InterPro" id="IPR021225">
    <property type="entry name" value="Tlde1_dom"/>
</dbReference>
<name>A0A0P9MPT1_9PSED</name>
<proteinExistence type="predicted"/>
<feature type="domain" description="Tlde1" evidence="1">
    <location>
        <begin position="38"/>
        <end position="162"/>
    </location>
</feature>
<reference evidence="2 3" key="1">
    <citation type="submission" date="2015-09" db="EMBL/GenBank/DDBJ databases">
        <title>Genome announcement of multiple Pseudomonas syringae strains.</title>
        <authorList>
            <person name="Thakur S."/>
            <person name="Wang P.W."/>
            <person name="Gong Y."/>
            <person name="Weir B.S."/>
            <person name="Guttman D.S."/>
        </authorList>
    </citation>
    <scope>NUCLEOTIDE SEQUENCE [LARGE SCALE GENOMIC DNA]</scope>
    <source>
        <strain evidence="2 3">ICMP19117</strain>
    </source>
</reference>
<sequence>MILARDGCPMSDNPNIAYCRFLLNGKPTSHLRCGHASYEAFSGMGVPFVNSPQYQSVEKKGAIPAGRYFIVDRQSGGHLGWIKEPIQDFIAGTDRGEWFALYRDDGEVDDQTTIDNIRRGAFRLHPVGPRGISQGCITLNSQVGFDELKKYLRSQRGETLPGTNLKYYGVIDVSVFSE</sequence>
<evidence type="ECO:0000313" key="3">
    <source>
        <dbReference type="Proteomes" id="UP000050411"/>
    </source>
</evidence>
<dbReference type="PATRIC" id="fig|200452.3.peg.2665"/>
<dbReference type="AlphaFoldDB" id="A0A0P9MPT1"/>
<dbReference type="EMBL" id="LJQB01000027">
    <property type="protein sequence ID" value="KPW86301.1"/>
    <property type="molecule type" value="Genomic_DNA"/>
</dbReference>
<dbReference type="Pfam" id="PF10908">
    <property type="entry name" value="Tlde1_dom"/>
    <property type="match status" value="1"/>
</dbReference>
<comment type="caution">
    <text evidence="2">The sequence shown here is derived from an EMBL/GenBank/DDBJ whole genome shotgun (WGS) entry which is preliminary data.</text>
</comment>
<dbReference type="Proteomes" id="UP000050411">
    <property type="component" value="Unassembled WGS sequence"/>
</dbReference>
<evidence type="ECO:0000313" key="2">
    <source>
        <dbReference type="EMBL" id="KPW86301.1"/>
    </source>
</evidence>